<feature type="transmembrane region" description="Helical" evidence="1">
    <location>
        <begin position="438"/>
        <end position="458"/>
    </location>
</feature>
<evidence type="ECO:0000256" key="1">
    <source>
        <dbReference type="SAM" id="Phobius"/>
    </source>
</evidence>
<dbReference type="SUPFAM" id="SSF82714">
    <property type="entry name" value="Multidrug efflux transporter AcrB TolC docking domain, DN and DC subdomains"/>
    <property type="match status" value="2"/>
</dbReference>
<dbReference type="SUPFAM" id="SSF82693">
    <property type="entry name" value="Multidrug efflux transporter AcrB pore domain, PN1, PN2, PC1 and PC2 subdomains"/>
    <property type="match status" value="2"/>
</dbReference>
<feature type="transmembrane region" description="Helical" evidence="1">
    <location>
        <begin position="394"/>
        <end position="417"/>
    </location>
</feature>
<protein>
    <submittedName>
        <fullName evidence="2">Efflux pump membrane transporter BepE</fullName>
    </submittedName>
</protein>
<accession>A0ABN8E5A7</accession>
<feature type="transmembrane region" description="Helical" evidence="1">
    <location>
        <begin position="341"/>
        <end position="360"/>
    </location>
</feature>
<keyword evidence="1" id="KW-0812">Transmembrane</keyword>
<dbReference type="Gene3D" id="3.30.70.1320">
    <property type="entry name" value="Multidrug efflux transporter AcrB pore domain like"/>
    <property type="match status" value="1"/>
</dbReference>
<feature type="transmembrane region" description="Helical" evidence="1">
    <location>
        <begin position="367"/>
        <end position="388"/>
    </location>
</feature>
<feature type="transmembrane region" description="Helical" evidence="1">
    <location>
        <begin position="530"/>
        <end position="549"/>
    </location>
</feature>
<feature type="transmembrane region" description="Helical" evidence="1">
    <location>
        <begin position="912"/>
        <end position="933"/>
    </location>
</feature>
<dbReference type="SUPFAM" id="SSF82866">
    <property type="entry name" value="Multidrug efflux transporter AcrB transmembrane domain"/>
    <property type="match status" value="2"/>
</dbReference>
<dbReference type="PRINTS" id="PR00702">
    <property type="entry name" value="ACRIFLAVINRP"/>
</dbReference>
<dbReference type="Proteomes" id="UP000838748">
    <property type="component" value="Unassembled WGS sequence"/>
</dbReference>
<evidence type="ECO:0000313" key="3">
    <source>
        <dbReference type="Proteomes" id="UP000838748"/>
    </source>
</evidence>
<dbReference type="RefSeq" id="WP_237362561.1">
    <property type="nucleotide sequence ID" value="NZ_CAKLDM010000002.1"/>
</dbReference>
<keyword evidence="3" id="KW-1185">Reference proteome</keyword>
<comment type="caution">
    <text evidence="2">The sequence shown here is derived from an EMBL/GenBank/DDBJ whole genome shotgun (WGS) entry which is preliminary data.</text>
</comment>
<feature type="transmembrane region" description="Helical" evidence="1">
    <location>
        <begin position="954"/>
        <end position="973"/>
    </location>
</feature>
<gene>
    <name evidence="2" type="primary">bepE_3</name>
    <name evidence="2" type="ORF">VMF7928_03051</name>
</gene>
<dbReference type="PANTHER" id="PTHR32063:SF23">
    <property type="entry name" value="HAE1 FAMILY EFFLLUX PUMP PERMEASE COMPONENT"/>
    <property type="match status" value="1"/>
</dbReference>
<dbReference type="Gene3D" id="3.30.70.1440">
    <property type="entry name" value="Multidrug efflux transporter AcrB pore domain"/>
    <property type="match status" value="1"/>
</dbReference>
<reference evidence="2" key="1">
    <citation type="submission" date="2021-11" db="EMBL/GenBank/DDBJ databases">
        <authorList>
            <person name="Rodrigo-Torres L."/>
            <person name="Arahal R. D."/>
            <person name="Lucena T."/>
        </authorList>
    </citation>
    <scope>NUCLEOTIDE SEQUENCE</scope>
    <source>
        <strain evidence="2">CECT 7928</strain>
    </source>
</reference>
<keyword evidence="1" id="KW-0472">Membrane</keyword>
<evidence type="ECO:0000313" key="2">
    <source>
        <dbReference type="EMBL" id="CAH0540699.1"/>
    </source>
</evidence>
<dbReference type="EMBL" id="CAKLDM010000002">
    <property type="protein sequence ID" value="CAH0540699.1"/>
    <property type="molecule type" value="Genomic_DNA"/>
</dbReference>
<sequence length="1036" mass="112530">MKLTELCIRRPVLCTVLWLIPVFIGLLISQKLSLRYTPQLAQSKVEISAQDSALAAQNMMTEVLIPIQDEIAGTEGIAHMTATARQGRGTITIDVAEGVDDAGIDTLVSEINNDISNISSTLPDNISPTVSKSEDEGMPSMLIGLTPGPNQPQYEFRQYGINTLLPRLEQLPSAGSVDVAPSSSQSVLITLNPDKIQRYDLDLNTVIDKVSDMDDVTAISGTTSGSKSQYQLISSGAIDSLNSIRDIVVAQYDAQPVRLSEIAKVTIGTPGNQPDVEPLIDFSNKSSMLFVLNPQYTATANALVLSQQVHSLLDSIQLPSGMKASVLLDKSDFIKSSLHDVYLAIGLAVILVAGVIWLFLGNLRIALIPVVTIPVCLACSFIIMKLAGFSINSLTLLAMLLAVGLVVDDAIVVTENVHRQLRHQSSVRKATVIACRQIGFAIIATTLTLAAVYIPVGLVDGVTGELFKQFAFTLAGTVIISGMVALTLSPMMCSNMLDHKPAGRFEVWINNKLDALAELYHRILRYSIDYRKTTLVLLIAIFATSYWPLTHSPSEMIPAEDSGQIFMFQPLTGGTDDAAEQKMIKTMSERLNKIPGIEHVAVMASTDFIRGFITLKPWGERNYSAKQISEMIDASLRQGGNMVFTGVIPAVDTGSGSKGNSGGIDINVTSSASYQTLSKEMALVANKLEQSPMFSHVRNALTFDENQFQIKINRVAASQYKVPISDIQDVLKVSLSGKSFDNDMSYQGVNYSLYVQMLKSYTETPTSLNHLKIMSDSGKLIPLGQLISIKSEVAPRSIEQYDRATSASLSIRLANGVSMGQGIAEVNKMLPEIMPAGTSYHYVNDAAQYLETNHQMLFVFAAALIFIYMVLSAQFESIVDAFVVMLSLPITLSAALWVLYFSDYSLNVYSEIGLVTLIGLICKHGILITEFANELRREGKPAREAILTATKTRLRPILMTSLTMILGAVPLIIETGPGAVSMGSLGIVIISGMAIGIVDPLFVVPCVYLMMQKLKKPMKNYDEDDFLISPTPSSKA</sequence>
<feature type="transmembrane region" description="Helical" evidence="1">
    <location>
        <begin position="12"/>
        <end position="29"/>
    </location>
</feature>
<keyword evidence="1" id="KW-1133">Transmembrane helix</keyword>
<dbReference type="InterPro" id="IPR001036">
    <property type="entry name" value="Acrflvin-R"/>
</dbReference>
<feature type="transmembrane region" description="Helical" evidence="1">
    <location>
        <begin position="878"/>
        <end position="900"/>
    </location>
</feature>
<dbReference type="Gene3D" id="1.20.1640.10">
    <property type="entry name" value="Multidrug efflux transporter AcrB transmembrane domain"/>
    <property type="match status" value="2"/>
</dbReference>
<dbReference type="PANTHER" id="PTHR32063">
    <property type="match status" value="1"/>
</dbReference>
<dbReference type="Gene3D" id="3.30.2090.10">
    <property type="entry name" value="Multidrug efflux transporter AcrB TolC docking domain, DN and DC subdomains"/>
    <property type="match status" value="2"/>
</dbReference>
<dbReference type="Pfam" id="PF00873">
    <property type="entry name" value="ACR_tran"/>
    <property type="match status" value="1"/>
</dbReference>
<dbReference type="Gene3D" id="3.30.70.1430">
    <property type="entry name" value="Multidrug efflux transporter AcrB pore domain"/>
    <property type="match status" value="2"/>
</dbReference>
<organism evidence="2 3">
    <name type="scientific">Vibrio marisflavi CECT 7928</name>
    <dbReference type="NCBI Taxonomy" id="634439"/>
    <lineage>
        <taxon>Bacteria</taxon>
        <taxon>Pseudomonadati</taxon>
        <taxon>Pseudomonadota</taxon>
        <taxon>Gammaproteobacteria</taxon>
        <taxon>Vibrionales</taxon>
        <taxon>Vibrionaceae</taxon>
        <taxon>Vibrio</taxon>
    </lineage>
</organism>
<feature type="transmembrane region" description="Helical" evidence="1">
    <location>
        <begin position="854"/>
        <end position="871"/>
    </location>
</feature>
<feature type="transmembrane region" description="Helical" evidence="1">
    <location>
        <begin position="470"/>
        <end position="488"/>
    </location>
</feature>
<feature type="transmembrane region" description="Helical" evidence="1">
    <location>
        <begin position="985"/>
        <end position="1010"/>
    </location>
</feature>
<dbReference type="InterPro" id="IPR027463">
    <property type="entry name" value="AcrB_DN_DC_subdom"/>
</dbReference>
<proteinExistence type="predicted"/>
<name>A0ABN8E5A7_9VIBR</name>